<evidence type="ECO:0000259" key="1">
    <source>
        <dbReference type="Pfam" id="PF10006"/>
    </source>
</evidence>
<comment type="caution">
    <text evidence="2">The sequence shown here is derived from an EMBL/GenBank/DDBJ whole genome shotgun (WGS) entry which is preliminary data.</text>
</comment>
<organism evidence="2 3">
    <name type="scientific">Halosimplex aquaticum</name>
    <dbReference type="NCBI Taxonomy" id="3026162"/>
    <lineage>
        <taxon>Archaea</taxon>
        <taxon>Methanobacteriati</taxon>
        <taxon>Methanobacteriota</taxon>
        <taxon>Stenosarchaea group</taxon>
        <taxon>Halobacteria</taxon>
        <taxon>Halobacteriales</taxon>
        <taxon>Haloarculaceae</taxon>
        <taxon>Halosimplex</taxon>
    </lineage>
</organism>
<proteinExistence type="predicted"/>
<dbReference type="GeneID" id="78820088"/>
<feature type="domain" description="DUF2249" evidence="1">
    <location>
        <begin position="12"/>
        <end position="76"/>
    </location>
</feature>
<evidence type="ECO:0000313" key="3">
    <source>
        <dbReference type="Proteomes" id="UP001596432"/>
    </source>
</evidence>
<keyword evidence="3" id="KW-1185">Reference proteome</keyword>
<sequence>MSLESAEAERRLDVREIDGEPFGDIMAALNELDSGESLLLINSFEPEPFYDVIEDRGFTYETATPEPDVWHVEIEHA</sequence>
<protein>
    <submittedName>
        <fullName evidence="2">DUF2249 domain-containing protein</fullName>
    </submittedName>
</protein>
<dbReference type="Pfam" id="PF10006">
    <property type="entry name" value="DUF2249"/>
    <property type="match status" value="1"/>
</dbReference>
<name>A0ABD5XXE9_9EURY</name>
<gene>
    <name evidence="2" type="ORF">ACFQMA_08225</name>
</gene>
<dbReference type="AlphaFoldDB" id="A0ABD5XXE9"/>
<dbReference type="RefSeq" id="WP_274325393.1">
    <property type="nucleotide sequence ID" value="NZ_CP118158.1"/>
</dbReference>
<dbReference type="EMBL" id="JBHTAS010000001">
    <property type="protein sequence ID" value="MFC7139823.1"/>
    <property type="molecule type" value="Genomic_DNA"/>
</dbReference>
<dbReference type="InterPro" id="IPR018720">
    <property type="entry name" value="DUF2249"/>
</dbReference>
<reference evidence="2 3" key="1">
    <citation type="journal article" date="2019" name="Int. J. Syst. Evol. Microbiol.">
        <title>The Global Catalogue of Microorganisms (GCM) 10K type strain sequencing project: providing services to taxonomists for standard genome sequencing and annotation.</title>
        <authorList>
            <consortium name="The Broad Institute Genomics Platform"/>
            <consortium name="The Broad Institute Genome Sequencing Center for Infectious Disease"/>
            <person name="Wu L."/>
            <person name="Ma J."/>
        </authorList>
    </citation>
    <scope>NUCLEOTIDE SEQUENCE [LARGE SCALE GENOMIC DNA]</scope>
    <source>
        <strain evidence="2 3">XZYJT29</strain>
    </source>
</reference>
<dbReference type="Proteomes" id="UP001596432">
    <property type="component" value="Unassembled WGS sequence"/>
</dbReference>
<evidence type="ECO:0000313" key="2">
    <source>
        <dbReference type="EMBL" id="MFC7139823.1"/>
    </source>
</evidence>
<accession>A0ABD5XXE9</accession>